<evidence type="ECO:0000313" key="2">
    <source>
        <dbReference type="Proteomes" id="UP000554482"/>
    </source>
</evidence>
<keyword evidence="2" id="KW-1185">Reference proteome</keyword>
<dbReference type="EMBL" id="JABWDY010010884">
    <property type="protein sequence ID" value="KAF5200295.1"/>
    <property type="molecule type" value="Genomic_DNA"/>
</dbReference>
<comment type="caution">
    <text evidence="1">The sequence shown here is derived from an EMBL/GenBank/DDBJ whole genome shotgun (WGS) entry which is preliminary data.</text>
</comment>
<reference evidence="1 2" key="1">
    <citation type="submission" date="2020-06" db="EMBL/GenBank/DDBJ databases">
        <title>Transcriptomic and genomic resources for Thalictrum thalictroides and T. hernandezii: Facilitating candidate gene discovery in an emerging model plant lineage.</title>
        <authorList>
            <person name="Arias T."/>
            <person name="Riano-Pachon D.M."/>
            <person name="Di Stilio V.S."/>
        </authorList>
    </citation>
    <scope>NUCLEOTIDE SEQUENCE [LARGE SCALE GENOMIC DNA]</scope>
    <source>
        <strain evidence="2">cv. WT478/WT964</strain>
        <tissue evidence="1">Leaves</tissue>
    </source>
</reference>
<evidence type="ECO:0000313" key="1">
    <source>
        <dbReference type="EMBL" id="KAF5200295.1"/>
    </source>
</evidence>
<dbReference type="AlphaFoldDB" id="A0A7J6WUX8"/>
<proteinExistence type="predicted"/>
<gene>
    <name evidence="1" type="ORF">FRX31_010117</name>
</gene>
<organism evidence="1 2">
    <name type="scientific">Thalictrum thalictroides</name>
    <name type="common">Rue-anemone</name>
    <name type="synonym">Anemone thalictroides</name>
    <dbReference type="NCBI Taxonomy" id="46969"/>
    <lineage>
        <taxon>Eukaryota</taxon>
        <taxon>Viridiplantae</taxon>
        <taxon>Streptophyta</taxon>
        <taxon>Embryophyta</taxon>
        <taxon>Tracheophyta</taxon>
        <taxon>Spermatophyta</taxon>
        <taxon>Magnoliopsida</taxon>
        <taxon>Ranunculales</taxon>
        <taxon>Ranunculaceae</taxon>
        <taxon>Thalictroideae</taxon>
        <taxon>Thalictrum</taxon>
    </lineage>
</organism>
<accession>A0A7J6WUX8</accession>
<name>A0A7J6WUX8_THATH</name>
<dbReference type="Proteomes" id="UP000554482">
    <property type="component" value="Unassembled WGS sequence"/>
</dbReference>
<protein>
    <submittedName>
        <fullName evidence="1">Uncharacterized protein</fullName>
    </submittedName>
</protein>
<sequence>MTPSPKKPEMLVARLAKAESCAELEEYSLAAKLKEKKVVNINNTPAAAPVQEVVIPKCKDWGQKERPKTVPDPQKAKTVLAANNG</sequence>